<evidence type="ECO:0000313" key="2">
    <source>
        <dbReference type="Proteomes" id="UP000604046"/>
    </source>
</evidence>
<comment type="caution">
    <text evidence="1">The sequence shown here is derived from an EMBL/GenBank/DDBJ whole genome shotgun (WGS) entry which is preliminary data.</text>
</comment>
<organism evidence="1 2">
    <name type="scientific">Symbiodinium natans</name>
    <dbReference type="NCBI Taxonomy" id="878477"/>
    <lineage>
        <taxon>Eukaryota</taxon>
        <taxon>Sar</taxon>
        <taxon>Alveolata</taxon>
        <taxon>Dinophyceae</taxon>
        <taxon>Suessiales</taxon>
        <taxon>Symbiodiniaceae</taxon>
        <taxon>Symbiodinium</taxon>
    </lineage>
</organism>
<dbReference type="Proteomes" id="UP000604046">
    <property type="component" value="Unassembled WGS sequence"/>
</dbReference>
<name>A0A812J1T6_9DINO</name>
<dbReference type="EMBL" id="CAJNDS010000342">
    <property type="protein sequence ID" value="CAE7194842.1"/>
    <property type="molecule type" value="Genomic_DNA"/>
</dbReference>
<keyword evidence="2" id="KW-1185">Reference proteome</keyword>
<protein>
    <recommendedName>
        <fullName evidence="3">Chitin synthase</fullName>
    </recommendedName>
</protein>
<dbReference type="SUPFAM" id="SSF53448">
    <property type="entry name" value="Nucleotide-diphospho-sugar transferases"/>
    <property type="match status" value="1"/>
</dbReference>
<sequence>MLMVQVLSRKHVREAPKSLLRPMSLDTEHDPERKEDVLVVLTCFRESKEELAHSVSTLSGTQAARLMVFVDGLQNVSVDETPVPKDVATLASLLALLPSGCVLREHGCVCIRGEIEEGVPYEMYVKGPDWPQSKRASHALCMSILHADSDCGRPNPKAVLFLDGDCRVEPTHLGEMFRCLQEQDLAACGPWPVPEKVHSFCLLAQAVRDVITHPLGWMGQNPAGSCAMYSIEAVRAVQSDYCDGVREESVLDSMMIENGEDASFTTAR</sequence>
<reference evidence="1" key="1">
    <citation type="submission" date="2021-02" db="EMBL/GenBank/DDBJ databases">
        <authorList>
            <person name="Dougan E. K."/>
            <person name="Rhodes N."/>
            <person name="Thang M."/>
            <person name="Chan C."/>
        </authorList>
    </citation>
    <scope>NUCLEOTIDE SEQUENCE</scope>
</reference>
<evidence type="ECO:0008006" key="3">
    <source>
        <dbReference type="Google" id="ProtNLM"/>
    </source>
</evidence>
<dbReference type="AlphaFoldDB" id="A0A812J1T6"/>
<dbReference type="InterPro" id="IPR029044">
    <property type="entry name" value="Nucleotide-diphossugar_trans"/>
</dbReference>
<gene>
    <name evidence="1" type="ORF">SNAT2548_LOCUS5351</name>
</gene>
<accession>A0A812J1T6</accession>
<evidence type="ECO:0000313" key="1">
    <source>
        <dbReference type="EMBL" id="CAE7194842.1"/>
    </source>
</evidence>
<proteinExistence type="predicted"/>